<comment type="caution">
    <text evidence="2">The sequence shown here is derived from an EMBL/GenBank/DDBJ whole genome shotgun (WGS) entry which is preliminary data.</text>
</comment>
<keyword evidence="1" id="KW-0812">Transmembrane</keyword>
<feature type="transmembrane region" description="Helical" evidence="1">
    <location>
        <begin position="258"/>
        <end position="281"/>
    </location>
</feature>
<feature type="transmembrane region" description="Helical" evidence="1">
    <location>
        <begin position="226"/>
        <end position="246"/>
    </location>
</feature>
<dbReference type="EMBL" id="QOKW01000018">
    <property type="protein sequence ID" value="KAA0678284.1"/>
    <property type="molecule type" value="Genomic_DNA"/>
</dbReference>
<dbReference type="AlphaFoldDB" id="A0A9W7TT70"/>
<feature type="transmembrane region" description="Helical" evidence="1">
    <location>
        <begin position="395"/>
        <end position="414"/>
    </location>
</feature>
<keyword evidence="1" id="KW-1133">Transmembrane helix</keyword>
<dbReference type="Proteomes" id="UP000480854">
    <property type="component" value="Unassembled WGS sequence"/>
</dbReference>
<name>A0A9W7TT70_9PROT</name>
<proteinExistence type="predicted"/>
<feature type="transmembrane region" description="Helical" evidence="1">
    <location>
        <begin position="147"/>
        <end position="167"/>
    </location>
</feature>
<protein>
    <submittedName>
        <fullName evidence="2">Uncharacterized protein</fullName>
    </submittedName>
</protein>
<gene>
    <name evidence="2" type="ORF">DS843_20765</name>
</gene>
<evidence type="ECO:0000256" key="1">
    <source>
        <dbReference type="SAM" id="Phobius"/>
    </source>
</evidence>
<feature type="transmembrane region" description="Helical" evidence="1">
    <location>
        <begin position="20"/>
        <end position="42"/>
    </location>
</feature>
<dbReference type="RefSeq" id="WP_149470751.1">
    <property type="nucleotide sequence ID" value="NZ_QOKW01000018.1"/>
</dbReference>
<reference evidence="2 3" key="1">
    <citation type="submission" date="2018-07" db="EMBL/GenBank/DDBJ databases">
        <title>Genome sequence of Azospirillum sp. ATCC 49961.</title>
        <authorList>
            <person name="Sant'Anna F.H."/>
            <person name="Baldani J.I."/>
            <person name="Zilli J.E."/>
            <person name="Reis V.M."/>
            <person name="Hartmann A."/>
            <person name="Cruz L."/>
            <person name="de Souza E.M."/>
            <person name="de Oliveira Pedrosa F."/>
            <person name="Passaglia L.M.P."/>
        </authorList>
    </citation>
    <scope>NUCLEOTIDE SEQUENCE [LARGE SCALE GENOMIC DNA]</scope>
    <source>
        <strain evidence="2 3">ATCC 49961</strain>
    </source>
</reference>
<keyword evidence="3" id="KW-1185">Reference proteome</keyword>
<feature type="transmembrane region" description="Helical" evidence="1">
    <location>
        <begin position="338"/>
        <end position="362"/>
    </location>
</feature>
<dbReference type="OrthoDB" id="6766492at2"/>
<evidence type="ECO:0000313" key="2">
    <source>
        <dbReference type="EMBL" id="KAA0678284.1"/>
    </source>
</evidence>
<evidence type="ECO:0000313" key="3">
    <source>
        <dbReference type="Proteomes" id="UP000480854"/>
    </source>
</evidence>
<keyword evidence="1" id="KW-0472">Membrane</keyword>
<feature type="transmembrane region" description="Helical" evidence="1">
    <location>
        <begin position="122"/>
        <end position="140"/>
    </location>
</feature>
<sequence length="498" mass="52250">MDETIASSSARAVSRSGGRLRLVPLALFVLVVLTVLAARLPFLANPLIGEEGSHAALVLGDEPVSSRTDNGLPRILIGRIDGTDLFASFERNIVPYLLLDRVVRGTGLSGLVPQTSPEGVNVAARLPFLVLFAIGSAVLLHAALAGAAGLGGIAAAVPILIAGYVLTTPLAVGASVQPQIDGSVGVFLIGVAAWIAGVRPEGRSRPFTAALLAGFVAALGKHEWAATLVAATVTVWIAVAVARALLPGAEDAQAVRRMHRTAAGLIAGGALGVLFCLGVSAQEYLYGFSLMDRISRLHNTAVAQFMRNLPFVYPLWALIAVTVGILLAFAARRVLVERFLACVFAVWGTGIAVGFLWGAWVGDGFPRYFMPPLLLVGLFVILSCPRVLPAFPKPLTAVLALCITGGIAANLASLHDSATRGLSVTSHPGRNLTAFPAHLDRVIRRAHEEGIIIVDSSSVGIYSKTVEFVSEDVGWDGAVQLIRRVRPGMEDKLVATSK</sequence>
<feature type="transmembrane region" description="Helical" evidence="1">
    <location>
        <begin position="311"/>
        <end position="331"/>
    </location>
</feature>
<organism evidence="2 3">
    <name type="scientific">Roseomonas genomospecies 6</name>
    <dbReference type="NCBI Taxonomy" id="214106"/>
    <lineage>
        <taxon>Bacteria</taxon>
        <taxon>Pseudomonadati</taxon>
        <taxon>Pseudomonadota</taxon>
        <taxon>Alphaproteobacteria</taxon>
        <taxon>Acetobacterales</taxon>
        <taxon>Roseomonadaceae</taxon>
        <taxon>Roseomonas</taxon>
    </lineage>
</organism>
<accession>A0A9W7TT70</accession>